<keyword evidence="2" id="KW-0808">Transferase</keyword>
<sequence>MLGQNPQGYLRAITSFTRNERPSSQSHPIKSGQNLNERVAKCTICREKEYLKNLCAPCECEGTKGFVHFTCVKAWAEASDSNRCPDCGHRLKLRIERTRTSFQRFMHRSDFGRLSTDLRSKAIPMGGNVDSVEYSISIGNRHSVDCLYDCSLSDVYDVEEYRLPYGSLKQINGTERIFDLR</sequence>
<dbReference type="InterPro" id="IPR011016">
    <property type="entry name" value="Znf_RING-CH"/>
</dbReference>
<evidence type="ECO:0000256" key="5">
    <source>
        <dbReference type="ARBA" id="ARBA00022771"/>
    </source>
</evidence>
<dbReference type="SMART" id="SM00744">
    <property type="entry name" value="RINGv"/>
    <property type="match status" value="1"/>
</dbReference>
<evidence type="ECO:0000256" key="9">
    <source>
        <dbReference type="ARBA" id="ARBA00023136"/>
    </source>
</evidence>
<evidence type="ECO:0000313" key="10">
    <source>
        <dbReference type="EMBL" id="KPM08955.1"/>
    </source>
</evidence>
<protein>
    <submittedName>
        <fullName evidence="10">E3 ubiquitin-protein ligase MARCH3-like protein</fullName>
    </submittedName>
</protein>
<dbReference type="GO" id="GO:0016740">
    <property type="term" value="F:transferase activity"/>
    <property type="evidence" value="ECO:0007669"/>
    <property type="project" value="UniProtKB-KW"/>
</dbReference>
<dbReference type="EMBL" id="JXLN01012928">
    <property type="protein sequence ID" value="KPM08955.1"/>
    <property type="molecule type" value="Genomic_DNA"/>
</dbReference>
<dbReference type="Proteomes" id="UP000616769">
    <property type="component" value="Unassembled WGS sequence"/>
</dbReference>
<keyword evidence="5" id="KW-0863">Zinc-finger</keyword>
<keyword evidence="7" id="KW-0862">Zinc</keyword>
<evidence type="ECO:0000256" key="7">
    <source>
        <dbReference type="ARBA" id="ARBA00022833"/>
    </source>
</evidence>
<dbReference type="InterPro" id="IPR001841">
    <property type="entry name" value="Znf_RING"/>
</dbReference>
<dbReference type="PANTHER" id="PTHR46065:SF3">
    <property type="entry name" value="FI20425P1"/>
    <property type="match status" value="1"/>
</dbReference>
<dbReference type="Pfam" id="PF12906">
    <property type="entry name" value="RINGv"/>
    <property type="match status" value="1"/>
</dbReference>
<keyword evidence="8" id="KW-1133">Transmembrane helix</keyword>
<evidence type="ECO:0000256" key="3">
    <source>
        <dbReference type="ARBA" id="ARBA00022692"/>
    </source>
</evidence>
<dbReference type="GO" id="GO:0008270">
    <property type="term" value="F:zinc ion binding"/>
    <property type="evidence" value="ECO:0007669"/>
    <property type="project" value="UniProtKB-KW"/>
</dbReference>
<organism evidence="10 11">
    <name type="scientific">Sarcoptes scabiei</name>
    <name type="common">Itch mite</name>
    <name type="synonym">Acarus scabiei</name>
    <dbReference type="NCBI Taxonomy" id="52283"/>
    <lineage>
        <taxon>Eukaryota</taxon>
        <taxon>Metazoa</taxon>
        <taxon>Ecdysozoa</taxon>
        <taxon>Arthropoda</taxon>
        <taxon>Chelicerata</taxon>
        <taxon>Arachnida</taxon>
        <taxon>Acari</taxon>
        <taxon>Acariformes</taxon>
        <taxon>Sarcoptiformes</taxon>
        <taxon>Astigmata</taxon>
        <taxon>Psoroptidia</taxon>
        <taxon>Sarcoptoidea</taxon>
        <taxon>Sarcoptidae</taxon>
        <taxon>Sarcoptinae</taxon>
        <taxon>Sarcoptes</taxon>
    </lineage>
</organism>
<keyword evidence="9" id="KW-0472">Membrane</keyword>
<keyword evidence="4" id="KW-0479">Metal-binding</keyword>
<evidence type="ECO:0000256" key="1">
    <source>
        <dbReference type="ARBA" id="ARBA00004141"/>
    </source>
</evidence>
<dbReference type="InterPro" id="IPR013083">
    <property type="entry name" value="Znf_RING/FYVE/PHD"/>
</dbReference>
<dbReference type="PROSITE" id="PS50089">
    <property type="entry name" value="ZF_RING_2"/>
    <property type="match status" value="1"/>
</dbReference>
<comment type="caution">
    <text evidence="10">The sequence shown here is derived from an EMBL/GenBank/DDBJ whole genome shotgun (WGS) entry which is preliminary data.</text>
</comment>
<evidence type="ECO:0000256" key="4">
    <source>
        <dbReference type="ARBA" id="ARBA00022723"/>
    </source>
</evidence>
<evidence type="ECO:0000256" key="2">
    <source>
        <dbReference type="ARBA" id="ARBA00022679"/>
    </source>
</evidence>
<dbReference type="OrthoDB" id="6495498at2759"/>
<proteinExistence type="predicted"/>
<accession>A0A132AEI0</accession>
<keyword evidence="3" id="KW-0812">Transmembrane</keyword>
<evidence type="ECO:0000313" key="11">
    <source>
        <dbReference type="Proteomes" id="UP000616769"/>
    </source>
</evidence>
<dbReference type="Gene3D" id="3.30.40.10">
    <property type="entry name" value="Zinc/RING finger domain, C3HC4 (zinc finger)"/>
    <property type="match status" value="1"/>
</dbReference>
<dbReference type="PANTHER" id="PTHR46065">
    <property type="entry name" value="E3 UBIQUITIN-PROTEIN LIGASE MARCH 2/3 FAMILY MEMBER"/>
    <property type="match status" value="1"/>
</dbReference>
<dbReference type="VEuPathDB" id="VectorBase:SSCA005001"/>
<evidence type="ECO:0000256" key="8">
    <source>
        <dbReference type="ARBA" id="ARBA00022989"/>
    </source>
</evidence>
<dbReference type="PROSITE" id="PS51292">
    <property type="entry name" value="ZF_RING_CH"/>
    <property type="match status" value="1"/>
</dbReference>
<name>A0A132AEI0_SARSC</name>
<keyword evidence="6" id="KW-0833">Ubl conjugation pathway</keyword>
<comment type="subcellular location">
    <subcellularLocation>
        <location evidence="1">Membrane</location>
        <topology evidence="1">Multi-pass membrane protein</topology>
    </subcellularLocation>
</comment>
<reference evidence="10 11" key="1">
    <citation type="journal article" date="2015" name="Parasit. Vectors">
        <title>Draft genome of the scabies mite.</title>
        <authorList>
            <person name="Rider S.D.Jr."/>
            <person name="Morgan M.S."/>
            <person name="Arlian L.G."/>
        </authorList>
    </citation>
    <scope>NUCLEOTIDE SEQUENCE [LARGE SCALE GENOMIC DNA]</scope>
    <source>
        <strain evidence="10">Arlian Lab</strain>
    </source>
</reference>
<gene>
    <name evidence="10" type="ORF">QR98_0074820</name>
</gene>
<dbReference type="SUPFAM" id="SSF57850">
    <property type="entry name" value="RING/U-box"/>
    <property type="match status" value="1"/>
</dbReference>
<dbReference type="AlphaFoldDB" id="A0A132AEI0"/>
<evidence type="ECO:0000256" key="6">
    <source>
        <dbReference type="ARBA" id="ARBA00022786"/>
    </source>
</evidence>
<dbReference type="GO" id="GO:0016020">
    <property type="term" value="C:membrane"/>
    <property type="evidence" value="ECO:0007669"/>
    <property type="project" value="UniProtKB-SubCell"/>
</dbReference>